<evidence type="ECO:0000313" key="1">
    <source>
        <dbReference type="EMBL" id="HIP97949.1"/>
    </source>
</evidence>
<name>A0A9D0YP31_AQUAO</name>
<proteinExistence type="predicted"/>
<gene>
    <name evidence="1" type="ORF">EYH37_01085</name>
</gene>
<accession>A0A9D0YP31</accession>
<evidence type="ECO:0008006" key="3">
    <source>
        <dbReference type="Google" id="ProtNLM"/>
    </source>
</evidence>
<sequence>MAKKTLKLLKEKYPPPTKDCKCVTVTLKVENIGFFDAIVEHSGRYCLPSTERAKQGKVTLIVTPYGFEETLKILNRLKKGFIPELEIVNVEEKCRGLNRK</sequence>
<reference evidence="1" key="1">
    <citation type="journal article" date="2020" name="ISME J.">
        <title>Gammaproteobacteria mediating utilization of methyl-, sulfur- and petroleum organic compounds in deep ocean hydrothermal plumes.</title>
        <authorList>
            <person name="Zhou Z."/>
            <person name="Liu Y."/>
            <person name="Pan J."/>
            <person name="Cron B.R."/>
            <person name="Toner B.M."/>
            <person name="Anantharaman K."/>
            <person name="Breier J.A."/>
            <person name="Dick G.J."/>
            <person name="Li M."/>
        </authorList>
    </citation>
    <scope>NUCLEOTIDE SEQUENCE</scope>
    <source>
        <strain evidence="1">SZUA-1501</strain>
    </source>
</reference>
<evidence type="ECO:0000313" key="2">
    <source>
        <dbReference type="Proteomes" id="UP000606463"/>
    </source>
</evidence>
<dbReference type="Proteomes" id="UP000606463">
    <property type="component" value="Unassembled WGS sequence"/>
</dbReference>
<dbReference type="EMBL" id="DQVE01000011">
    <property type="protein sequence ID" value="HIP97949.1"/>
    <property type="molecule type" value="Genomic_DNA"/>
</dbReference>
<comment type="caution">
    <text evidence="1">The sequence shown here is derived from an EMBL/GenBank/DDBJ whole genome shotgun (WGS) entry which is preliminary data.</text>
</comment>
<dbReference type="AlphaFoldDB" id="A0A9D0YP31"/>
<organism evidence="1 2">
    <name type="scientific">Aquifex aeolicus</name>
    <dbReference type="NCBI Taxonomy" id="63363"/>
    <lineage>
        <taxon>Bacteria</taxon>
        <taxon>Pseudomonadati</taxon>
        <taxon>Aquificota</taxon>
        <taxon>Aquificia</taxon>
        <taxon>Aquificales</taxon>
        <taxon>Aquificaceae</taxon>
        <taxon>Aquifex</taxon>
    </lineage>
</organism>
<protein>
    <recommendedName>
        <fullName evidence="3">DUF4911 domain-containing protein</fullName>
    </recommendedName>
</protein>